<feature type="region of interest" description="Disordered" evidence="6">
    <location>
        <begin position="467"/>
        <end position="499"/>
    </location>
</feature>
<evidence type="ECO:0000256" key="2">
    <source>
        <dbReference type="ARBA" id="ARBA00022723"/>
    </source>
</evidence>
<feature type="compositionally biased region" description="Low complexity" evidence="6">
    <location>
        <begin position="325"/>
        <end position="336"/>
    </location>
</feature>
<dbReference type="PANTHER" id="PTHR23110">
    <property type="entry name" value="BTB DOMAIN TRANSCRIPTION FACTOR"/>
    <property type="match status" value="1"/>
</dbReference>
<accession>A0A8D8LC15</accession>
<dbReference type="InterPro" id="IPR000210">
    <property type="entry name" value="BTB/POZ_dom"/>
</dbReference>
<evidence type="ECO:0000313" key="8">
    <source>
        <dbReference type="EMBL" id="CAG6607934.1"/>
    </source>
</evidence>
<feature type="region of interest" description="Disordered" evidence="6">
    <location>
        <begin position="279"/>
        <end position="339"/>
    </location>
</feature>
<dbReference type="PROSITE" id="PS50097">
    <property type="entry name" value="BTB"/>
    <property type="match status" value="1"/>
</dbReference>
<feature type="compositionally biased region" description="Polar residues" evidence="6">
    <location>
        <begin position="467"/>
        <end position="477"/>
    </location>
</feature>
<evidence type="ECO:0000256" key="5">
    <source>
        <dbReference type="ARBA" id="ARBA00023242"/>
    </source>
</evidence>
<dbReference type="GO" id="GO:0008270">
    <property type="term" value="F:zinc ion binding"/>
    <property type="evidence" value="ECO:0007669"/>
    <property type="project" value="UniProtKB-KW"/>
</dbReference>
<dbReference type="CDD" id="cd18315">
    <property type="entry name" value="BTB_POZ_BAB-like"/>
    <property type="match status" value="1"/>
</dbReference>
<dbReference type="GO" id="GO:0005634">
    <property type="term" value="C:nucleus"/>
    <property type="evidence" value="ECO:0007669"/>
    <property type="project" value="UniProtKB-SubCell"/>
</dbReference>
<dbReference type="InterPro" id="IPR007588">
    <property type="entry name" value="Znf_FLYWCH"/>
</dbReference>
<keyword evidence="2" id="KW-0479">Metal-binding</keyword>
<feature type="compositionally biased region" description="Low complexity" evidence="6">
    <location>
        <begin position="150"/>
        <end position="173"/>
    </location>
</feature>
<dbReference type="SUPFAM" id="SSF54695">
    <property type="entry name" value="POZ domain"/>
    <property type="match status" value="1"/>
</dbReference>
<organism evidence="8">
    <name type="scientific">Cacopsylla melanoneura</name>
    <dbReference type="NCBI Taxonomy" id="428564"/>
    <lineage>
        <taxon>Eukaryota</taxon>
        <taxon>Metazoa</taxon>
        <taxon>Ecdysozoa</taxon>
        <taxon>Arthropoda</taxon>
        <taxon>Hexapoda</taxon>
        <taxon>Insecta</taxon>
        <taxon>Pterygota</taxon>
        <taxon>Neoptera</taxon>
        <taxon>Paraneoptera</taxon>
        <taxon>Hemiptera</taxon>
        <taxon>Sternorrhyncha</taxon>
        <taxon>Psylloidea</taxon>
        <taxon>Psyllidae</taxon>
        <taxon>Psyllinae</taxon>
        <taxon>Cacopsylla</taxon>
    </lineage>
</organism>
<dbReference type="InterPro" id="IPR051095">
    <property type="entry name" value="Dros_DevTransReg"/>
</dbReference>
<dbReference type="EMBL" id="HBUF01564686">
    <property type="protein sequence ID" value="CAG6763980.1"/>
    <property type="molecule type" value="Transcribed_RNA"/>
</dbReference>
<dbReference type="AlphaFoldDB" id="A0A8D8LC15"/>
<evidence type="ECO:0000259" key="7">
    <source>
        <dbReference type="PROSITE" id="PS50097"/>
    </source>
</evidence>
<keyword evidence="5" id="KW-0539">Nucleus</keyword>
<feature type="compositionally biased region" description="Low complexity" evidence="6">
    <location>
        <begin position="299"/>
        <end position="318"/>
    </location>
</feature>
<feature type="compositionally biased region" description="Low complexity" evidence="6">
    <location>
        <begin position="562"/>
        <end position="574"/>
    </location>
</feature>
<evidence type="ECO:0000256" key="6">
    <source>
        <dbReference type="SAM" id="MobiDB-lite"/>
    </source>
</evidence>
<reference evidence="8" key="1">
    <citation type="submission" date="2021-05" db="EMBL/GenBank/DDBJ databases">
        <authorList>
            <person name="Alioto T."/>
            <person name="Alioto T."/>
            <person name="Gomez Garrido J."/>
        </authorList>
    </citation>
    <scope>NUCLEOTIDE SEQUENCE</scope>
</reference>
<dbReference type="InterPro" id="IPR011333">
    <property type="entry name" value="SKP1/BTB/POZ_sf"/>
</dbReference>
<feature type="domain" description="BTB" evidence="7">
    <location>
        <begin position="35"/>
        <end position="100"/>
    </location>
</feature>
<dbReference type="Gene3D" id="2.20.25.240">
    <property type="match status" value="1"/>
</dbReference>
<dbReference type="Gene3D" id="3.30.710.10">
    <property type="entry name" value="Potassium Channel Kv1.1, Chain A"/>
    <property type="match status" value="1"/>
</dbReference>
<dbReference type="SMART" id="SM00225">
    <property type="entry name" value="BTB"/>
    <property type="match status" value="1"/>
</dbReference>
<feature type="region of interest" description="Disordered" evidence="6">
    <location>
        <begin position="560"/>
        <end position="580"/>
    </location>
</feature>
<keyword evidence="3" id="KW-0863">Zinc-finger</keyword>
<dbReference type="EMBL" id="HBUF01009548">
    <property type="protein sequence ID" value="CAG6607934.1"/>
    <property type="molecule type" value="Transcribed_RNA"/>
</dbReference>
<sequence length="668" mass="73398">MSGNKMPEQYSLKWNNFHANLTTGFHGLFEDEDLVDVSLAVEGKIIQAHKVILSVCSPYFKSLFRIHPEKHPIVFLKDVGYSEVIGLLQFMYQGQVDVSQEQLAEFLRVAEMLQVKGLTSNTESEPANNCPITELDPMIPMPVLSTLSNKVNNISSSNNNNNNTSSSSPSQNNALKRKKPPTVSSTPIENCEPIFKIVSVESLKKPKLITADDIPLPGSLNGISEQDPIRDSPSPQAELVLPTIVPMIPKIEPLDQDDYNETNFTDYSDIGENFMSHFMEEPSSDVTPPRSQPSYSSDSAPQPKQSSNSQQKSSSNSSSGGGGNSASSGAPSEGSPTNKLTSQQIMNIDVSLLQEQGSPTSIPNDLSRFEIAQVISKKLFYRGFYYRREKMTYNKKLMWKCISYSKFKCHSRIHTYDGRIIFNSDKHNHLPHALEKDQSVFHSSASQANQKTVYRDGHDFMGRSYVSETDLTPNSSAPGVGEGLNRKRRTSGEGKNATPKLSLTKNICFNLQNITKPLQKLSVEQNIPTPLLNQGVGKPIIDPANGGECDVSAMAVKENNPKGKVGSSSVNSSSEQIHGPTDALEEFKKKIDRTKTPLDMKVSSSKDTLSSSNNLCDKFSDILPCNTTSVDVTSHVFSDTITEVPNSLGKLTKCAVKQELVSCTPEIC</sequence>
<dbReference type="EMBL" id="HBUF01564685">
    <property type="protein sequence ID" value="CAG6763978.1"/>
    <property type="molecule type" value="Transcribed_RNA"/>
</dbReference>
<comment type="subcellular location">
    <subcellularLocation>
        <location evidence="1">Nucleus</location>
    </subcellularLocation>
</comment>
<name>A0A8D8LC15_9HEMI</name>
<evidence type="ECO:0000256" key="4">
    <source>
        <dbReference type="ARBA" id="ARBA00022833"/>
    </source>
</evidence>
<proteinExistence type="predicted"/>
<feature type="region of interest" description="Disordered" evidence="6">
    <location>
        <begin position="150"/>
        <end position="187"/>
    </location>
</feature>
<dbReference type="Pfam" id="PF04500">
    <property type="entry name" value="FLYWCH"/>
    <property type="match status" value="1"/>
</dbReference>
<dbReference type="Pfam" id="PF00651">
    <property type="entry name" value="BTB"/>
    <property type="match status" value="1"/>
</dbReference>
<evidence type="ECO:0000256" key="1">
    <source>
        <dbReference type="ARBA" id="ARBA00004123"/>
    </source>
</evidence>
<evidence type="ECO:0000256" key="3">
    <source>
        <dbReference type="ARBA" id="ARBA00022771"/>
    </source>
</evidence>
<dbReference type="GO" id="GO:0006357">
    <property type="term" value="P:regulation of transcription by RNA polymerase II"/>
    <property type="evidence" value="ECO:0007669"/>
    <property type="project" value="TreeGrafter"/>
</dbReference>
<keyword evidence="4" id="KW-0862">Zinc</keyword>
<protein>
    <submittedName>
        <fullName evidence="8">Protein tramtrack, alpha isoform</fullName>
    </submittedName>
</protein>
<dbReference type="PANTHER" id="PTHR23110:SF99">
    <property type="entry name" value="BROAD-COMPLEX CORE PROTEIN ISOFORM 6"/>
    <property type="match status" value="1"/>
</dbReference>